<organism evidence="3 4">
    <name type="scientific">Citrullus colocynthis</name>
    <name type="common">colocynth</name>
    <dbReference type="NCBI Taxonomy" id="252529"/>
    <lineage>
        <taxon>Eukaryota</taxon>
        <taxon>Viridiplantae</taxon>
        <taxon>Streptophyta</taxon>
        <taxon>Embryophyta</taxon>
        <taxon>Tracheophyta</taxon>
        <taxon>Spermatophyta</taxon>
        <taxon>Magnoliopsida</taxon>
        <taxon>eudicotyledons</taxon>
        <taxon>Gunneridae</taxon>
        <taxon>Pentapetalae</taxon>
        <taxon>rosids</taxon>
        <taxon>fabids</taxon>
        <taxon>Cucurbitales</taxon>
        <taxon>Cucurbitaceae</taxon>
        <taxon>Benincaseae</taxon>
        <taxon>Citrullus</taxon>
    </lineage>
</organism>
<gene>
    <name evidence="3" type="ORF">CITCOLO1_LOCUS3965</name>
</gene>
<keyword evidence="1" id="KW-0963">Cytoplasm</keyword>
<evidence type="ECO:0000259" key="2">
    <source>
        <dbReference type="PROSITE" id="PS50404"/>
    </source>
</evidence>
<keyword evidence="1" id="KW-0808">Transferase</keyword>
<dbReference type="Gene3D" id="3.40.30.10">
    <property type="entry name" value="Glutaredoxin"/>
    <property type="match status" value="1"/>
</dbReference>
<dbReference type="Pfam" id="PF02798">
    <property type="entry name" value="GST_N"/>
    <property type="match status" value="1"/>
</dbReference>
<dbReference type="Proteomes" id="UP001642487">
    <property type="component" value="Chromosome 10"/>
</dbReference>
<evidence type="ECO:0000313" key="4">
    <source>
        <dbReference type="Proteomes" id="UP001642487"/>
    </source>
</evidence>
<dbReference type="InterPro" id="IPR004045">
    <property type="entry name" value="Glutathione_S-Trfase_N"/>
</dbReference>
<name>A0ABP0XY30_9ROSI</name>
<dbReference type="PANTHER" id="PTHR11260:SF753">
    <property type="entry name" value="GLUTATHIONE TRANSFERASE"/>
    <property type="match status" value="1"/>
</dbReference>
<dbReference type="EC" id="2.5.1.18" evidence="1"/>
<dbReference type="SFLD" id="SFLDS00019">
    <property type="entry name" value="Glutathione_Transferase_(cytos"/>
    <property type="match status" value="1"/>
</dbReference>
<sequence>MGEENRVIVHGMWGSPFVKRVELALKIKGIGFQYVEEDLQNKTLELLKFNPICKKVPVLIHNGKPICESFVILEYIDQVWKNNGPPLLLQDPYKRAQIRFWADFIHNQMLQFCN</sequence>
<dbReference type="SUPFAM" id="SSF52833">
    <property type="entry name" value="Thioredoxin-like"/>
    <property type="match status" value="1"/>
</dbReference>
<dbReference type="EMBL" id="OZ021744">
    <property type="protein sequence ID" value="CAK9312281.1"/>
    <property type="molecule type" value="Genomic_DNA"/>
</dbReference>
<dbReference type="PROSITE" id="PS50404">
    <property type="entry name" value="GST_NTER"/>
    <property type="match status" value="1"/>
</dbReference>
<keyword evidence="4" id="KW-1185">Reference proteome</keyword>
<proteinExistence type="inferred from homology"/>
<comment type="subcellular location">
    <subcellularLocation>
        <location evidence="1">Cytoplasm</location>
        <location evidence="1">Cytosol</location>
    </subcellularLocation>
</comment>
<dbReference type="Gene3D" id="1.20.1050.10">
    <property type="match status" value="1"/>
</dbReference>
<reference evidence="3 4" key="1">
    <citation type="submission" date="2024-03" db="EMBL/GenBank/DDBJ databases">
        <authorList>
            <person name="Gkanogiannis A."/>
            <person name="Becerra Lopez-Lavalle L."/>
        </authorList>
    </citation>
    <scope>NUCLEOTIDE SEQUENCE [LARGE SCALE GENOMIC DNA]</scope>
</reference>
<evidence type="ECO:0000313" key="3">
    <source>
        <dbReference type="EMBL" id="CAK9312281.1"/>
    </source>
</evidence>
<accession>A0ABP0XY30</accession>
<feature type="domain" description="GST N-terminal" evidence="2">
    <location>
        <begin position="5"/>
        <end position="84"/>
    </location>
</feature>
<dbReference type="SFLD" id="SFLDG00358">
    <property type="entry name" value="Main_(cytGST)"/>
    <property type="match status" value="1"/>
</dbReference>
<dbReference type="InterPro" id="IPR036249">
    <property type="entry name" value="Thioredoxin-like_sf"/>
</dbReference>
<evidence type="ECO:0000256" key="1">
    <source>
        <dbReference type="RuleBase" id="RU369102"/>
    </source>
</evidence>
<dbReference type="InterPro" id="IPR040079">
    <property type="entry name" value="Glutathione_S-Trfase"/>
</dbReference>
<comment type="similarity">
    <text evidence="1">Belongs to the GST superfamily.</text>
</comment>
<dbReference type="PANTHER" id="PTHR11260">
    <property type="entry name" value="GLUTATHIONE S-TRANSFERASE, GST, SUPERFAMILY, GST DOMAIN CONTAINING"/>
    <property type="match status" value="1"/>
</dbReference>
<comment type="catalytic activity">
    <reaction evidence="1">
        <text>RX + glutathione = an S-substituted glutathione + a halide anion + H(+)</text>
        <dbReference type="Rhea" id="RHEA:16437"/>
        <dbReference type="ChEBI" id="CHEBI:15378"/>
        <dbReference type="ChEBI" id="CHEBI:16042"/>
        <dbReference type="ChEBI" id="CHEBI:17792"/>
        <dbReference type="ChEBI" id="CHEBI:57925"/>
        <dbReference type="ChEBI" id="CHEBI:90779"/>
        <dbReference type="EC" id="2.5.1.18"/>
    </reaction>
</comment>
<dbReference type="InterPro" id="IPR045073">
    <property type="entry name" value="Omega/Tau-like"/>
</dbReference>
<dbReference type="CDD" id="cd03058">
    <property type="entry name" value="GST_N_Tau"/>
    <property type="match status" value="1"/>
</dbReference>
<comment type="function">
    <text evidence="1">Is involved in the conjugation of reduced glutathione to a wide number of exogenous and endogenous hydrophobic electrophiles.</text>
</comment>
<protein>
    <recommendedName>
        <fullName evidence="1">Glutathione S-transferase</fullName>
        <ecNumber evidence="1">2.5.1.18</ecNumber>
    </recommendedName>
</protein>